<sequence>MRQKQACLIVVLPARRHKTTHRIRLCPREGLHTIERTSQQRLSAASLHPELPIPTQITNGDNELSTRSPMLMCCQKSSLTLECRQCRRGRQSIVQGSRGLIQHGWKFPGGRANDSEPIFHTAKRKVAEETGITAEPLALIALRHKVLKTYSNIGSFFFFCLMRVKYESGVEEPELPTPPDEFTVWWFTKDELRMLDPDHFYHNHREVFMAYDSWWGSTDDSEIFSISANGSRLSHMFYFSSL</sequence>
<dbReference type="PROSITE" id="PS51462">
    <property type="entry name" value="NUDIX"/>
    <property type="match status" value="1"/>
</dbReference>
<evidence type="ECO:0000259" key="1">
    <source>
        <dbReference type="PROSITE" id="PS51462"/>
    </source>
</evidence>
<evidence type="ECO:0000313" key="3">
    <source>
        <dbReference type="Proteomes" id="UP000024635"/>
    </source>
</evidence>
<dbReference type="SUPFAM" id="SSF55811">
    <property type="entry name" value="Nudix"/>
    <property type="match status" value="1"/>
</dbReference>
<accession>A0A016SY98</accession>
<name>A0A016SY98_9BILA</name>
<dbReference type="Gene3D" id="3.90.79.10">
    <property type="entry name" value="Nucleoside Triphosphate Pyrophosphohydrolase"/>
    <property type="match status" value="1"/>
</dbReference>
<dbReference type="InterPro" id="IPR015797">
    <property type="entry name" value="NUDIX_hydrolase-like_dom_sf"/>
</dbReference>
<keyword evidence="3" id="KW-1185">Reference proteome</keyword>
<feature type="domain" description="Nudix hydrolase" evidence="1">
    <location>
        <begin position="65"/>
        <end position="210"/>
    </location>
</feature>
<evidence type="ECO:0000313" key="2">
    <source>
        <dbReference type="EMBL" id="EYB95361.1"/>
    </source>
</evidence>
<reference evidence="3" key="1">
    <citation type="journal article" date="2015" name="Nat. Genet.">
        <title>The genome and transcriptome of the zoonotic hookworm Ancylostoma ceylanicum identify infection-specific gene families.</title>
        <authorList>
            <person name="Schwarz E.M."/>
            <person name="Hu Y."/>
            <person name="Antoshechkin I."/>
            <person name="Miller M.M."/>
            <person name="Sternberg P.W."/>
            <person name="Aroian R.V."/>
        </authorList>
    </citation>
    <scope>NUCLEOTIDE SEQUENCE</scope>
    <source>
        <strain evidence="3">HY135</strain>
    </source>
</reference>
<proteinExistence type="predicted"/>
<dbReference type="OrthoDB" id="5861827at2759"/>
<gene>
    <name evidence="2" type="primary">Acey_s0161.g3392</name>
    <name evidence="2" type="ORF">Y032_0161g3392</name>
</gene>
<dbReference type="Proteomes" id="UP000024635">
    <property type="component" value="Unassembled WGS sequence"/>
</dbReference>
<dbReference type="InterPro" id="IPR000086">
    <property type="entry name" value="NUDIX_hydrolase_dom"/>
</dbReference>
<dbReference type="Pfam" id="PF00293">
    <property type="entry name" value="NUDIX"/>
    <property type="match status" value="1"/>
</dbReference>
<comment type="caution">
    <text evidence="2">The sequence shown here is derived from an EMBL/GenBank/DDBJ whole genome shotgun (WGS) entry which is preliminary data.</text>
</comment>
<protein>
    <recommendedName>
        <fullName evidence="1">Nudix hydrolase domain-containing protein</fullName>
    </recommendedName>
</protein>
<organism evidence="2 3">
    <name type="scientific">Ancylostoma ceylanicum</name>
    <dbReference type="NCBI Taxonomy" id="53326"/>
    <lineage>
        <taxon>Eukaryota</taxon>
        <taxon>Metazoa</taxon>
        <taxon>Ecdysozoa</taxon>
        <taxon>Nematoda</taxon>
        <taxon>Chromadorea</taxon>
        <taxon>Rhabditida</taxon>
        <taxon>Rhabditina</taxon>
        <taxon>Rhabditomorpha</taxon>
        <taxon>Strongyloidea</taxon>
        <taxon>Ancylostomatidae</taxon>
        <taxon>Ancylostomatinae</taxon>
        <taxon>Ancylostoma</taxon>
    </lineage>
</organism>
<dbReference type="EMBL" id="JARK01001497">
    <property type="protein sequence ID" value="EYB95361.1"/>
    <property type="molecule type" value="Genomic_DNA"/>
</dbReference>
<dbReference type="AlphaFoldDB" id="A0A016SY98"/>